<dbReference type="Proteomes" id="UP000887575">
    <property type="component" value="Unassembled WGS sequence"/>
</dbReference>
<feature type="compositionally biased region" description="Gly residues" evidence="1">
    <location>
        <begin position="171"/>
        <end position="195"/>
    </location>
</feature>
<reference evidence="3" key="1">
    <citation type="submission" date="2024-02" db="UniProtKB">
        <authorList>
            <consortium name="WormBaseParasite"/>
        </authorList>
    </citation>
    <scope>IDENTIFICATION</scope>
</reference>
<evidence type="ECO:0000256" key="1">
    <source>
        <dbReference type="SAM" id="MobiDB-lite"/>
    </source>
</evidence>
<dbReference type="AlphaFoldDB" id="A0AAF3J633"/>
<feature type="compositionally biased region" description="Basic residues" evidence="1">
    <location>
        <begin position="108"/>
        <end position="118"/>
    </location>
</feature>
<dbReference type="WBParaSite" id="MBELARI_LOCUS18520">
    <property type="protein sequence ID" value="MBELARI_LOCUS18520"/>
    <property type="gene ID" value="MBELARI_LOCUS18520"/>
</dbReference>
<evidence type="ECO:0000313" key="2">
    <source>
        <dbReference type="Proteomes" id="UP000887575"/>
    </source>
</evidence>
<dbReference type="PANTHER" id="PTHR11544">
    <property type="entry name" value="COLD SHOCK DOMAIN CONTAINING PROTEINS"/>
    <property type="match status" value="1"/>
</dbReference>
<protein>
    <submittedName>
        <fullName evidence="3">Uncharacterized protein</fullName>
    </submittedName>
</protein>
<dbReference type="InterPro" id="IPR050181">
    <property type="entry name" value="Cold_shock_domain"/>
</dbReference>
<feature type="compositionally biased region" description="Basic and acidic residues" evidence="1">
    <location>
        <begin position="1"/>
        <end position="12"/>
    </location>
</feature>
<feature type="region of interest" description="Disordered" evidence="1">
    <location>
        <begin position="1"/>
        <end position="214"/>
    </location>
</feature>
<name>A0AAF3J633_9BILA</name>
<dbReference type="Gene3D" id="2.40.50.140">
    <property type="entry name" value="Nucleic acid-binding proteins"/>
    <property type="match status" value="1"/>
</dbReference>
<dbReference type="InterPro" id="IPR012340">
    <property type="entry name" value="NA-bd_OB-fold"/>
</dbReference>
<feature type="compositionally biased region" description="Gly residues" evidence="1">
    <location>
        <begin position="203"/>
        <end position="214"/>
    </location>
</feature>
<proteinExistence type="predicted"/>
<accession>A0AAF3J633</accession>
<feature type="compositionally biased region" description="Basic residues" evidence="1">
    <location>
        <begin position="141"/>
        <end position="156"/>
    </location>
</feature>
<feature type="compositionally biased region" description="Acidic residues" evidence="1">
    <location>
        <begin position="127"/>
        <end position="136"/>
    </location>
</feature>
<feature type="compositionally biased region" description="Polar residues" evidence="1">
    <location>
        <begin position="45"/>
        <end position="55"/>
    </location>
</feature>
<evidence type="ECO:0000313" key="3">
    <source>
        <dbReference type="WBParaSite" id="MBELARI_LOCUS18520"/>
    </source>
</evidence>
<sequence>MTEKTEEKKQQPVDEAPIEKPVVAQRIRFHQPQGCQRGHLRSPNGYHQEQPQQIPSLVGDEEEVLFDVVTGAKGPEASNVTGPNGDPVQGSKYAADKSAGGPRGQGGYRRRFYRRGGPRRSGGEEMGGGEEEEEDGEAPRRRGGFRGRGRGFRRGGYRGGRGGRRSESEGGPQGEEGGENGGAPRGRGGRGGGRGRGGRGRGRGSNGEGGESQA</sequence>
<keyword evidence="2" id="KW-1185">Reference proteome</keyword>
<organism evidence="2 3">
    <name type="scientific">Mesorhabditis belari</name>
    <dbReference type="NCBI Taxonomy" id="2138241"/>
    <lineage>
        <taxon>Eukaryota</taxon>
        <taxon>Metazoa</taxon>
        <taxon>Ecdysozoa</taxon>
        <taxon>Nematoda</taxon>
        <taxon>Chromadorea</taxon>
        <taxon>Rhabditida</taxon>
        <taxon>Rhabditina</taxon>
        <taxon>Rhabditomorpha</taxon>
        <taxon>Rhabditoidea</taxon>
        <taxon>Rhabditidae</taxon>
        <taxon>Mesorhabditinae</taxon>
        <taxon>Mesorhabditis</taxon>
    </lineage>
</organism>